<feature type="domain" description="NAD-dependent epimerase/dehydratase" evidence="2">
    <location>
        <begin position="18"/>
        <end position="236"/>
    </location>
</feature>
<dbReference type="Proteomes" id="UP000800981">
    <property type="component" value="Unassembled WGS sequence"/>
</dbReference>
<name>A0ABX0GR06_9ACTN</name>
<evidence type="ECO:0000313" key="4">
    <source>
        <dbReference type="Proteomes" id="UP000800981"/>
    </source>
</evidence>
<gene>
    <name evidence="3" type="ORF">G9H71_05760</name>
</gene>
<dbReference type="EMBL" id="JAANNP010000002">
    <property type="protein sequence ID" value="NHC13287.1"/>
    <property type="molecule type" value="Genomic_DNA"/>
</dbReference>
<evidence type="ECO:0000256" key="1">
    <source>
        <dbReference type="SAM" id="Phobius"/>
    </source>
</evidence>
<dbReference type="RefSeq" id="WP_166279471.1">
    <property type="nucleotide sequence ID" value="NZ_JAANNP010000002.1"/>
</dbReference>
<reference evidence="3 4" key="1">
    <citation type="submission" date="2020-03" db="EMBL/GenBank/DDBJ databases">
        <title>Two novel Motilibacter sp.</title>
        <authorList>
            <person name="Liu S."/>
        </authorList>
    </citation>
    <scope>NUCLEOTIDE SEQUENCE [LARGE SCALE GENOMIC DNA]</scope>
    <source>
        <strain evidence="3 4">E257</strain>
    </source>
</reference>
<dbReference type="Gene3D" id="3.40.50.720">
    <property type="entry name" value="NAD(P)-binding Rossmann-like Domain"/>
    <property type="match status" value="1"/>
</dbReference>
<dbReference type="InterPro" id="IPR051783">
    <property type="entry name" value="NAD(P)-dependent_oxidoreduct"/>
</dbReference>
<dbReference type="InterPro" id="IPR036291">
    <property type="entry name" value="NAD(P)-bd_dom_sf"/>
</dbReference>
<proteinExistence type="predicted"/>
<keyword evidence="4" id="KW-1185">Reference proteome</keyword>
<accession>A0ABX0GR06</accession>
<dbReference type="PANTHER" id="PTHR48079:SF6">
    <property type="entry name" value="NAD(P)-BINDING DOMAIN-CONTAINING PROTEIN-RELATED"/>
    <property type="match status" value="1"/>
</dbReference>
<feature type="transmembrane region" description="Helical" evidence="1">
    <location>
        <begin position="341"/>
        <end position="359"/>
    </location>
</feature>
<keyword evidence="1" id="KW-0472">Membrane</keyword>
<evidence type="ECO:0000259" key="2">
    <source>
        <dbReference type="Pfam" id="PF01370"/>
    </source>
</evidence>
<dbReference type="Pfam" id="PF01370">
    <property type="entry name" value="Epimerase"/>
    <property type="match status" value="1"/>
</dbReference>
<keyword evidence="1" id="KW-1133">Transmembrane helix</keyword>
<sequence>MSAASGVRPGRSGRGPTVAVTGAAAGVGRQVAGLLVAHPDVAQVVALDDRTGDQPGLHGATSRLVDVRSPSLVDALAGVDVLVALQPEPAVAGDDEAGLDGPHAPHDYARAAAAVLTAAAASGVRRVVLVTSAMVYGALPDNPVPLDEDAPLRALPDSAVVGDLLEVEALADRSRAARPSLEVTVVRPAPLVGPGVESALTRHFEAPRLLVVRGTRPRWQFCHVDDLASALVLAALGRVEGAVTVGCEGWLEQERVEQLSGLRRIELPATLAFGTAERLHRFGVVHESAADLAYVVHPWVVPSTRLLAAGWRPAYDNETALGQLLEQASTTAGRRAGRRDATLGAAGAAVAVVGTAALVRRARRRRR</sequence>
<evidence type="ECO:0000313" key="3">
    <source>
        <dbReference type="EMBL" id="NHC13287.1"/>
    </source>
</evidence>
<keyword evidence="1" id="KW-0812">Transmembrane</keyword>
<comment type="caution">
    <text evidence="3">The sequence shown here is derived from an EMBL/GenBank/DDBJ whole genome shotgun (WGS) entry which is preliminary data.</text>
</comment>
<dbReference type="SUPFAM" id="SSF51735">
    <property type="entry name" value="NAD(P)-binding Rossmann-fold domains"/>
    <property type="match status" value="1"/>
</dbReference>
<organism evidence="3 4">
    <name type="scientific">Motilibacter deserti</name>
    <dbReference type="NCBI Taxonomy" id="2714956"/>
    <lineage>
        <taxon>Bacteria</taxon>
        <taxon>Bacillati</taxon>
        <taxon>Actinomycetota</taxon>
        <taxon>Actinomycetes</taxon>
        <taxon>Motilibacterales</taxon>
        <taxon>Motilibacteraceae</taxon>
        <taxon>Motilibacter</taxon>
    </lineage>
</organism>
<dbReference type="PANTHER" id="PTHR48079">
    <property type="entry name" value="PROTEIN YEEZ"/>
    <property type="match status" value="1"/>
</dbReference>
<dbReference type="InterPro" id="IPR001509">
    <property type="entry name" value="Epimerase_deHydtase"/>
</dbReference>
<protein>
    <submittedName>
        <fullName evidence="3">NAD-dependent epimerase/dehydratase family protein</fullName>
    </submittedName>
</protein>